<dbReference type="Proteomes" id="UP000518288">
    <property type="component" value="Unassembled WGS sequence"/>
</dbReference>
<dbReference type="SUPFAM" id="SSF53649">
    <property type="entry name" value="Alkaline phosphatase-like"/>
    <property type="match status" value="1"/>
</dbReference>
<name>A0A7Y9U5A6_9BURK</name>
<reference evidence="1 2" key="1">
    <citation type="submission" date="2020-07" db="EMBL/GenBank/DDBJ databases">
        <title>Genomic Encyclopedia of Archaeal and Bacterial Type Strains, Phase II (KMG-II): from individual species to whole genera.</title>
        <authorList>
            <person name="Goeker M."/>
        </authorList>
    </citation>
    <scope>NUCLEOTIDE SEQUENCE [LARGE SCALE GENOMIC DNA]</scope>
    <source>
        <strain evidence="1 2">DSM 21226</strain>
    </source>
</reference>
<dbReference type="EMBL" id="JACCFH010000001">
    <property type="protein sequence ID" value="NYG32758.1"/>
    <property type="molecule type" value="Genomic_DNA"/>
</dbReference>
<sequence length="363" mass="40721">MLELNEINWRVVDRLLEQRGKAFLPNFEKLRAEGAWAVQSAVERSPLLDPWITWVTLHTGVSPVVHGASVLEQSSDSISAPRTWHYAAEAGRKVGVFGSISAYPPPPVNGFVVPGPFAPGNETHPPRLAPVQAVNRRYTQVHNKTTRAPTLAENAGTAAALIRMGLRLGTMAHVATQLVRERLQPGQRWRRVCLQPRLNFDIFASLYRQERPDFATWHSNHAAHFMHHYWRAWDDAVFPVKASAEERRQYGEAVPEGYRLCDELIGRAMQLLDGNTVLVVASSMGQQPFISDRYKAGKVIVRIRDMEALLAVVGRAGVSDVVPTMVPQWNLRIDDPVRRHAVQAAFETAYRQRGPEGTSRNRP</sequence>
<evidence type="ECO:0000313" key="1">
    <source>
        <dbReference type="EMBL" id="NYG32758.1"/>
    </source>
</evidence>
<proteinExistence type="predicted"/>
<dbReference type="InterPro" id="IPR002591">
    <property type="entry name" value="Phosphodiest/P_Trfase"/>
</dbReference>
<dbReference type="AlphaFoldDB" id="A0A7Y9U5A6"/>
<dbReference type="InterPro" id="IPR017850">
    <property type="entry name" value="Alkaline_phosphatase_core_sf"/>
</dbReference>
<keyword evidence="2" id="KW-1185">Reference proteome</keyword>
<evidence type="ECO:0000313" key="2">
    <source>
        <dbReference type="Proteomes" id="UP000518288"/>
    </source>
</evidence>
<dbReference type="Gene3D" id="3.40.720.10">
    <property type="entry name" value="Alkaline Phosphatase, subunit A"/>
    <property type="match status" value="1"/>
</dbReference>
<dbReference type="RefSeq" id="WP_179633610.1">
    <property type="nucleotide sequence ID" value="NZ_JACCFH010000001.1"/>
</dbReference>
<comment type="caution">
    <text evidence="1">The sequence shown here is derived from an EMBL/GenBank/DDBJ whole genome shotgun (WGS) entry which is preliminary data.</text>
</comment>
<dbReference type="Pfam" id="PF01663">
    <property type="entry name" value="Phosphodiest"/>
    <property type="match status" value="1"/>
</dbReference>
<organism evidence="1 2">
    <name type="scientific">Sphaerotilus montanus</name>
    <dbReference type="NCBI Taxonomy" id="522889"/>
    <lineage>
        <taxon>Bacteria</taxon>
        <taxon>Pseudomonadati</taxon>
        <taxon>Pseudomonadota</taxon>
        <taxon>Betaproteobacteria</taxon>
        <taxon>Burkholderiales</taxon>
        <taxon>Sphaerotilaceae</taxon>
        <taxon>Sphaerotilus</taxon>
    </lineage>
</organism>
<accession>A0A7Y9U5A6</accession>
<protein>
    <submittedName>
        <fullName evidence="1">Uncharacterized protein</fullName>
    </submittedName>
</protein>
<gene>
    <name evidence="1" type="ORF">BDD16_001744</name>
</gene>